<keyword evidence="6" id="KW-0472">Membrane</keyword>
<evidence type="ECO:0000256" key="7">
    <source>
        <dbReference type="SAM" id="MobiDB-lite"/>
    </source>
</evidence>
<dbReference type="PANTHER" id="PTHR48182">
    <property type="entry name" value="PROTEIN SERAC1"/>
    <property type="match status" value="1"/>
</dbReference>
<dbReference type="SUPFAM" id="SSF53474">
    <property type="entry name" value="alpha/beta-Hydrolases"/>
    <property type="match status" value="1"/>
</dbReference>
<dbReference type="SMART" id="SM00213">
    <property type="entry name" value="UBQ"/>
    <property type="match status" value="2"/>
</dbReference>
<dbReference type="InterPro" id="IPR029058">
    <property type="entry name" value="AB_hydrolase_fold"/>
</dbReference>
<comment type="subcellular location">
    <subcellularLocation>
        <location evidence="2">Endoplasmic reticulum</location>
    </subcellularLocation>
    <subcellularLocation>
        <location evidence="3">Membrane</location>
    </subcellularLocation>
    <subcellularLocation>
        <location evidence="1">Mitochondrion</location>
    </subcellularLocation>
</comment>
<dbReference type="Proteomes" id="UP000054516">
    <property type="component" value="Unassembled WGS sequence"/>
</dbReference>
<dbReference type="GO" id="GO:0016020">
    <property type="term" value="C:membrane"/>
    <property type="evidence" value="ECO:0007669"/>
    <property type="project" value="UniProtKB-SubCell"/>
</dbReference>
<organism evidence="9">
    <name type="scientific">Rosellinia necatrix</name>
    <name type="common">White root-rot fungus</name>
    <dbReference type="NCBI Taxonomy" id="77044"/>
    <lineage>
        <taxon>Eukaryota</taxon>
        <taxon>Fungi</taxon>
        <taxon>Dikarya</taxon>
        <taxon>Ascomycota</taxon>
        <taxon>Pezizomycotina</taxon>
        <taxon>Sordariomycetes</taxon>
        <taxon>Xylariomycetidae</taxon>
        <taxon>Xylariales</taxon>
        <taxon>Xylariaceae</taxon>
        <taxon>Rosellinia</taxon>
    </lineage>
</organism>
<dbReference type="Pfam" id="PF00240">
    <property type="entry name" value="ubiquitin"/>
    <property type="match status" value="1"/>
</dbReference>
<feature type="domain" description="Ubiquitin-like" evidence="8">
    <location>
        <begin position="856"/>
        <end position="932"/>
    </location>
</feature>
<dbReference type="InterPro" id="IPR029071">
    <property type="entry name" value="Ubiquitin-like_domsf"/>
</dbReference>
<dbReference type="AlphaFoldDB" id="A0A1W2TSK9"/>
<sequence length="1163" mass="128749">MKKAVRNLASRLNFVRDENHTEPAGSSSKILVANQSYTGPLRSSCTLPRKPKVRTESYAHGLFILHPPPDIPAPPEGHQFSVDIVAVHGLNGKVRETWEDERSRKLWLEDFLPEAFPDARIMSFGYDSALLFSRSRGKVEDFARDLLNRLWMLRGSPEGKNRPIIFVAHSLGGIVVKKALILAHENNKHYGDILSSAIGIVFMGTPHRGANIVDWTAFFRNVIQLMTGTHILRADLIKDLSTHSSSLLEISKQFLPRAADLSIMSFTELQIERPLTTLVVPPESAQLGLPNEMVFPVNTHHRNICRYASSADQTYVLVQGCIKAIMSGAGETTSLKYSASQTIQLTAAPEPRNNTQLVSGDHRLNEEIMHAIRSPIPSGKQIENDALLYNPNALDGIGISLDSEGDLNRETPLILMQPTSQDAMIEIQISGIILAKSGTNWLRTKTSRVSFNVRDTAEVSRILPFLQSRILDLDPVSAFNFPGRHTPIQETWVDCFTLPVQVTDGRPCYGGPTGFKINKRQSIAAFFSKMFPDPLEANISKYPESMQKLTGLSHAVKVGKGRDSSLQISFMRTIRITGGAKEFTPPMLGTFPLFDTQLYREKLHPDVAAQGGLFLPMYEGEAMCMAFECFHSSTFAIRPFLGGVNGISGEGALFDEHGQANEATISRKQDYIIVPDQDRLDGIAIRPGLVKQFVSVKTTSVQKPQRSEPPSPHLHESSSNTDADNVAKQSVEGTTIEWQMTGKDEIGGIQLQIIPQFNVERIFAGNTQDVCPLEPGGRLSSYQDVPADAVAYDVLKTPEELGLHEGDMIHIKNLKKDWSHQNRRQKLVRDLLEEAPGGPTLTNIVELEVFRHPDMVTLTITNNFHRRTVDLVLMKDDTIRTVKEHYQDKTSVPVNMQRLVYQKRQLEDGFTLRHYNIKTHADFELVLRLRGGHAPPQIKVRLHGAVVFEGSSSDVADLKGQIEKELGIPTDRQILMQGDACLPDDFCLNEDKRPWRLESVNLSSALATLDLVLLRPAEGTATGGLGIGAGGTIVQEIRADTSDPRRWDVASSRILHVHVVRAREDFPAITGLAPPPGPPAGFAAYAALRRQLGRDIVGGDDGDVEGRGVWSSDTAFDGIAGPAEEGDELRGSRGRVGRRRDYEAPLVLLEADQTVPWFRGSRR</sequence>
<reference evidence="9" key="1">
    <citation type="submission" date="2016-03" db="EMBL/GenBank/DDBJ databases">
        <title>Draft genome sequence of Rosellinia necatrix.</title>
        <authorList>
            <person name="Kanematsu S."/>
        </authorList>
    </citation>
    <scope>NUCLEOTIDE SEQUENCE [LARGE SCALE GENOMIC DNA]</scope>
    <source>
        <strain evidence="9">W97</strain>
    </source>
</reference>
<keyword evidence="4" id="KW-0256">Endoplasmic reticulum</keyword>
<evidence type="ECO:0000256" key="1">
    <source>
        <dbReference type="ARBA" id="ARBA00004173"/>
    </source>
</evidence>
<feature type="region of interest" description="Disordered" evidence="7">
    <location>
        <begin position="700"/>
        <end position="727"/>
    </location>
</feature>
<accession>A0A1W2TSK9</accession>
<evidence type="ECO:0000256" key="6">
    <source>
        <dbReference type="ARBA" id="ARBA00023136"/>
    </source>
</evidence>
<dbReference type="CDD" id="cd17039">
    <property type="entry name" value="Ubl_ubiquitin_like"/>
    <property type="match status" value="1"/>
</dbReference>
<protein>
    <submittedName>
        <fullName evidence="9">Putative tol protein</fullName>
    </submittedName>
</protein>
<keyword evidence="10" id="KW-1185">Reference proteome</keyword>
<dbReference type="OrthoDB" id="1658288at2759"/>
<dbReference type="PROSITE" id="PS50053">
    <property type="entry name" value="UBIQUITIN_2"/>
    <property type="match status" value="1"/>
</dbReference>
<evidence type="ECO:0000256" key="4">
    <source>
        <dbReference type="ARBA" id="ARBA00022824"/>
    </source>
</evidence>
<dbReference type="InterPro" id="IPR019956">
    <property type="entry name" value="Ubiquitin_dom"/>
</dbReference>
<evidence type="ECO:0000256" key="2">
    <source>
        <dbReference type="ARBA" id="ARBA00004240"/>
    </source>
</evidence>
<evidence type="ECO:0000259" key="8">
    <source>
        <dbReference type="PROSITE" id="PS50053"/>
    </source>
</evidence>
<keyword evidence="5" id="KW-0496">Mitochondrion</keyword>
<dbReference type="GO" id="GO:0005739">
    <property type="term" value="C:mitochondrion"/>
    <property type="evidence" value="ECO:0007669"/>
    <property type="project" value="UniProtKB-SubCell"/>
</dbReference>
<evidence type="ECO:0000256" key="5">
    <source>
        <dbReference type="ARBA" id="ARBA00023128"/>
    </source>
</evidence>
<evidence type="ECO:0000313" key="10">
    <source>
        <dbReference type="Proteomes" id="UP000054516"/>
    </source>
</evidence>
<dbReference type="Gene3D" id="3.40.50.1820">
    <property type="entry name" value="alpha/beta hydrolase"/>
    <property type="match status" value="1"/>
</dbReference>
<evidence type="ECO:0000256" key="3">
    <source>
        <dbReference type="ARBA" id="ARBA00004370"/>
    </source>
</evidence>
<dbReference type="InterPro" id="IPR052374">
    <property type="entry name" value="SERAC1"/>
</dbReference>
<dbReference type="Gene3D" id="3.10.20.90">
    <property type="entry name" value="Phosphatidylinositol 3-kinase Catalytic Subunit, Chain A, domain 1"/>
    <property type="match status" value="1"/>
</dbReference>
<gene>
    <name evidence="9" type="ORF">SAMD00023353_6500700</name>
</gene>
<dbReference type="SUPFAM" id="SSF54236">
    <property type="entry name" value="Ubiquitin-like"/>
    <property type="match status" value="2"/>
</dbReference>
<dbReference type="EMBL" id="DF977510">
    <property type="protein sequence ID" value="GAP91530.1"/>
    <property type="molecule type" value="Genomic_DNA"/>
</dbReference>
<dbReference type="InterPro" id="IPR000626">
    <property type="entry name" value="Ubiquitin-like_dom"/>
</dbReference>
<dbReference type="GO" id="GO:0005783">
    <property type="term" value="C:endoplasmic reticulum"/>
    <property type="evidence" value="ECO:0007669"/>
    <property type="project" value="UniProtKB-SubCell"/>
</dbReference>
<proteinExistence type="predicted"/>
<dbReference type="PANTHER" id="PTHR48182:SF2">
    <property type="entry name" value="PROTEIN SERAC1"/>
    <property type="match status" value="1"/>
</dbReference>
<evidence type="ECO:0000313" key="9">
    <source>
        <dbReference type="EMBL" id="GAP91530.1"/>
    </source>
</evidence>
<dbReference type="OMA" id="NEMVFPV"/>
<dbReference type="PRINTS" id="PR00348">
    <property type="entry name" value="UBIQUITIN"/>
</dbReference>
<name>A0A1W2TSK9_ROSNE</name>